<dbReference type="AlphaFoldDB" id="A0A438NAL2"/>
<dbReference type="SUPFAM" id="SSF53474">
    <property type="entry name" value="alpha/beta-Hydrolases"/>
    <property type="match status" value="1"/>
</dbReference>
<dbReference type="InterPro" id="IPR029058">
    <property type="entry name" value="AB_hydrolase_fold"/>
</dbReference>
<evidence type="ECO:0000313" key="3">
    <source>
        <dbReference type="Proteomes" id="UP000288859"/>
    </source>
</evidence>
<accession>A0A438NAL2</accession>
<proteinExistence type="predicted"/>
<sequence>MGKPSVLVFPGSFVGPVLGYQPIFDHITREGYEIKGLHPPSVGIAPKKGRDGPAPNMFEDAALIAKEVEILADQGKDVIVIGHSYGGVPVTQSPKGLSKKERKAQGKSGGIVRLAYITSLVPALGQSAVDVLSQGPKENQVNIVPDENGWMLHEDPASTARICLNNISLEAGTAIVNQFPRHSFPSFNDKTTYAGYQDIPVSYLFCEEDLCIPTFVQQSGIDEMERVSGRKVDVTRIQADHCPNWTAKQWVVDWILSVIKKSEEN</sequence>
<evidence type="ECO:0000259" key="1">
    <source>
        <dbReference type="Pfam" id="PF12697"/>
    </source>
</evidence>
<protein>
    <recommendedName>
        <fullName evidence="1">AB hydrolase-1 domain-containing protein</fullName>
    </recommendedName>
</protein>
<dbReference type="Gene3D" id="3.40.50.1820">
    <property type="entry name" value="alpha/beta hydrolase"/>
    <property type="match status" value="1"/>
</dbReference>
<dbReference type="InterPro" id="IPR000073">
    <property type="entry name" value="AB_hydrolase_1"/>
</dbReference>
<dbReference type="PANTHER" id="PTHR37017:SF13">
    <property type="entry name" value="AB HYDROLASE-1 DOMAIN-CONTAINING PROTEIN"/>
    <property type="match status" value="1"/>
</dbReference>
<dbReference type="EMBL" id="NAJM01000010">
    <property type="protein sequence ID" value="RVX72805.1"/>
    <property type="molecule type" value="Genomic_DNA"/>
</dbReference>
<dbReference type="InterPro" id="IPR052897">
    <property type="entry name" value="Sec-Metab_Biosynth_Hydrolase"/>
</dbReference>
<dbReference type="Proteomes" id="UP000288859">
    <property type="component" value="Unassembled WGS sequence"/>
</dbReference>
<dbReference type="Pfam" id="PF12697">
    <property type="entry name" value="Abhydrolase_6"/>
    <property type="match status" value="1"/>
</dbReference>
<dbReference type="VEuPathDB" id="FungiDB:PV10_04725"/>
<gene>
    <name evidence="2" type="ORF">B0A52_03158</name>
</gene>
<reference evidence="2 3" key="1">
    <citation type="submission" date="2017-03" db="EMBL/GenBank/DDBJ databases">
        <title>Genomes of endolithic fungi from Antarctica.</title>
        <authorList>
            <person name="Coleine C."/>
            <person name="Masonjones S."/>
            <person name="Stajich J.E."/>
        </authorList>
    </citation>
    <scope>NUCLEOTIDE SEQUENCE [LARGE SCALE GENOMIC DNA]</scope>
    <source>
        <strain evidence="2 3">CCFEE 6314</strain>
    </source>
</reference>
<evidence type="ECO:0000313" key="2">
    <source>
        <dbReference type="EMBL" id="RVX72805.1"/>
    </source>
</evidence>
<organism evidence="2 3">
    <name type="scientific">Exophiala mesophila</name>
    <name type="common">Black yeast-like fungus</name>
    <dbReference type="NCBI Taxonomy" id="212818"/>
    <lineage>
        <taxon>Eukaryota</taxon>
        <taxon>Fungi</taxon>
        <taxon>Dikarya</taxon>
        <taxon>Ascomycota</taxon>
        <taxon>Pezizomycotina</taxon>
        <taxon>Eurotiomycetes</taxon>
        <taxon>Chaetothyriomycetidae</taxon>
        <taxon>Chaetothyriales</taxon>
        <taxon>Herpotrichiellaceae</taxon>
        <taxon>Exophiala</taxon>
    </lineage>
</organism>
<comment type="caution">
    <text evidence="2">The sequence shown here is derived from an EMBL/GenBank/DDBJ whole genome shotgun (WGS) entry which is preliminary data.</text>
</comment>
<name>A0A438NAL2_EXOME</name>
<feature type="domain" description="AB hydrolase-1" evidence="1">
    <location>
        <begin position="49"/>
        <end position="253"/>
    </location>
</feature>
<dbReference type="OrthoDB" id="1263307at2759"/>
<dbReference type="PANTHER" id="PTHR37017">
    <property type="entry name" value="AB HYDROLASE-1 DOMAIN-CONTAINING PROTEIN-RELATED"/>
    <property type="match status" value="1"/>
</dbReference>